<organism evidence="1 2">
    <name type="scientific">Vararia minispora EC-137</name>
    <dbReference type="NCBI Taxonomy" id="1314806"/>
    <lineage>
        <taxon>Eukaryota</taxon>
        <taxon>Fungi</taxon>
        <taxon>Dikarya</taxon>
        <taxon>Basidiomycota</taxon>
        <taxon>Agaricomycotina</taxon>
        <taxon>Agaricomycetes</taxon>
        <taxon>Russulales</taxon>
        <taxon>Lachnocladiaceae</taxon>
        <taxon>Vararia</taxon>
    </lineage>
</organism>
<sequence>DDAPTSPTEPLAPFPPVSSRSRTAELYGFVALSTTYVLFAVYVLWALLPSGALETVGIRWYPDREWALRIPAWTLVAVLLAYSTHLAIALHRTPPLSSPSTLSGPCAHPRALALPAPPPAWRSAPPTTYDVPITLVNHALLRRPPA</sequence>
<gene>
    <name evidence="1" type="ORF">K488DRAFT_18190</name>
</gene>
<keyword evidence="2" id="KW-1185">Reference proteome</keyword>
<feature type="non-terminal residue" evidence="1">
    <location>
        <position position="1"/>
    </location>
</feature>
<evidence type="ECO:0000313" key="2">
    <source>
        <dbReference type="Proteomes" id="UP000814128"/>
    </source>
</evidence>
<evidence type="ECO:0000313" key="1">
    <source>
        <dbReference type="EMBL" id="KAI0032418.1"/>
    </source>
</evidence>
<protein>
    <submittedName>
        <fullName evidence="1">PIG-P</fullName>
    </submittedName>
</protein>
<accession>A0ACB8QLF8</accession>
<name>A0ACB8QLF8_9AGAM</name>
<reference evidence="1" key="2">
    <citation type="journal article" date="2022" name="New Phytol.">
        <title>Evolutionary transition to the ectomycorrhizal habit in the genomes of a hyperdiverse lineage of mushroom-forming fungi.</title>
        <authorList>
            <person name="Looney B."/>
            <person name="Miyauchi S."/>
            <person name="Morin E."/>
            <person name="Drula E."/>
            <person name="Courty P.E."/>
            <person name="Kohler A."/>
            <person name="Kuo A."/>
            <person name="LaButti K."/>
            <person name="Pangilinan J."/>
            <person name="Lipzen A."/>
            <person name="Riley R."/>
            <person name="Andreopoulos W."/>
            <person name="He G."/>
            <person name="Johnson J."/>
            <person name="Nolan M."/>
            <person name="Tritt A."/>
            <person name="Barry K.W."/>
            <person name="Grigoriev I.V."/>
            <person name="Nagy L.G."/>
            <person name="Hibbett D."/>
            <person name="Henrissat B."/>
            <person name="Matheny P.B."/>
            <person name="Labbe J."/>
            <person name="Martin F.M."/>
        </authorList>
    </citation>
    <scope>NUCLEOTIDE SEQUENCE</scope>
    <source>
        <strain evidence="1">EC-137</strain>
    </source>
</reference>
<dbReference type="Proteomes" id="UP000814128">
    <property type="component" value="Unassembled WGS sequence"/>
</dbReference>
<comment type="caution">
    <text evidence="1">The sequence shown here is derived from an EMBL/GenBank/DDBJ whole genome shotgun (WGS) entry which is preliminary data.</text>
</comment>
<dbReference type="EMBL" id="MU273547">
    <property type="protein sequence ID" value="KAI0032418.1"/>
    <property type="molecule type" value="Genomic_DNA"/>
</dbReference>
<reference evidence="1" key="1">
    <citation type="submission" date="2021-02" db="EMBL/GenBank/DDBJ databases">
        <authorList>
            <consortium name="DOE Joint Genome Institute"/>
            <person name="Ahrendt S."/>
            <person name="Looney B.P."/>
            <person name="Miyauchi S."/>
            <person name="Morin E."/>
            <person name="Drula E."/>
            <person name="Courty P.E."/>
            <person name="Chicoki N."/>
            <person name="Fauchery L."/>
            <person name="Kohler A."/>
            <person name="Kuo A."/>
            <person name="Labutti K."/>
            <person name="Pangilinan J."/>
            <person name="Lipzen A."/>
            <person name="Riley R."/>
            <person name="Andreopoulos W."/>
            <person name="He G."/>
            <person name="Johnson J."/>
            <person name="Barry K.W."/>
            <person name="Grigoriev I.V."/>
            <person name="Nagy L."/>
            <person name="Hibbett D."/>
            <person name="Henrissat B."/>
            <person name="Matheny P.B."/>
            <person name="Labbe J."/>
            <person name="Martin F."/>
        </authorList>
    </citation>
    <scope>NUCLEOTIDE SEQUENCE</scope>
    <source>
        <strain evidence="1">EC-137</strain>
    </source>
</reference>
<feature type="non-terminal residue" evidence="1">
    <location>
        <position position="146"/>
    </location>
</feature>
<proteinExistence type="predicted"/>